<gene>
    <name evidence="4" type="ORF">PAI11_33330</name>
</gene>
<comment type="caution">
    <text evidence="4">The sequence shown here is derived from an EMBL/GenBank/DDBJ whole genome shotgun (WGS) entry which is preliminary data.</text>
</comment>
<feature type="region of interest" description="Disordered" evidence="2">
    <location>
        <begin position="1"/>
        <end position="30"/>
    </location>
</feature>
<dbReference type="PROSITE" id="PS00639">
    <property type="entry name" value="THIOL_PROTEASE_HIS"/>
    <property type="match status" value="1"/>
</dbReference>
<dbReference type="AlphaFoldDB" id="H0E918"/>
<proteinExistence type="inferred from homology"/>
<evidence type="ECO:0000313" key="5">
    <source>
        <dbReference type="Proteomes" id="UP000005143"/>
    </source>
</evidence>
<dbReference type="CDD" id="cd02619">
    <property type="entry name" value="Peptidase_C1"/>
    <property type="match status" value="1"/>
</dbReference>
<reference evidence="4 5" key="1">
    <citation type="journal article" date="2013" name="Biodegradation">
        <title>Quantitative proteomic analysis of ibuprofen-degrading Patulibacter sp. strain I11.</title>
        <authorList>
            <person name="Almeida B."/>
            <person name="Kjeldal H."/>
            <person name="Lolas I."/>
            <person name="Knudsen A.D."/>
            <person name="Carvalho G."/>
            <person name="Nielsen K.L."/>
            <person name="Barreto Crespo M.T."/>
            <person name="Stensballe A."/>
            <person name="Nielsen J.L."/>
        </authorList>
    </citation>
    <scope>NUCLEOTIDE SEQUENCE [LARGE SCALE GENOMIC DNA]</scope>
    <source>
        <strain evidence="4 5">I11</strain>
    </source>
</reference>
<comment type="similarity">
    <text evidence="1">Belongs to the peptidase C1 family.</text>
</comment>
<evidence type="ECO:0000313" key="4">
    <source>
        <dbReference type="EMBL" id="EHN09831.1"/>
    </source>
</evidence>
<dbReference type="InterPro" id="IPR013128">
    <property type="entry name" value="Peptidase_C1A"/>
</dbReference>
<dbReference type="SMART" id="SM00645">
    <property type="entry name" value="Pept_C1"/>
    <property type="match status" value="1"/>
</dbReference>
<dbReference type="Gene3D" id="3.90.70.10">
    <property type="entry name" value="Cysteine proteinases"/>
    <property type="match status" value="1"/>
</dbReference>
<feature type="domain" description="Peptidase C1A papain C-terminal" evidence="3">
    <location>
        <begin position="72"/>
        <end position="299"/>
    </location>
</feature>
<dbReference type="SUPFAM" id="SSF54001">
    <property type="entry name" value="Cysteine proteinases"/>
    <property type="match status" value="1"/>
</dbReference>
<sequence>MSPSTLVQTHPSASYEDARPDDATPDLPAVEGQARGMGWLRDLPDLRDYTAASEQVAPLLAGTQIAGDPVALPTSADLRAWCSPIEDQKTIGSCTAHAAVGLVEYFERRAFNHHLDGSRLFVYKTTRDLMGVTGDTGGYLRTAMGALTLFGVPPEKYAPYDVSRFDVEPTPFLYSLAQSFQALTYYRLDPSGTPPASIVAAVKQHIAAGVPAMFGFTCYSSLRAASTAASGRIPFPATGESVIGGHAIDAVGYDDALTITNPGSGRATTGAFLIRNSWGTGWGAQGYGWLPYEYVLQGLAVDWWVLVKSEWLETAPFQA</sequence>
<dbReference type="GO" id="GO:0006508">
    <property type="term" value="P:proteolysis"/>
    <property type="evidence" value="ECO:0007669"/>
    <property type="project" value="UniProtKB-KW"/>
</dbReference>
<keyword evidence="4" id="KW-0378">Hydrolase</keyword>
<dbReference type="EMBL" id="AGUD01000250">
    <property type="protein sequence ID" value="EHN09831.1"/>
    <property type="molecule type" value="Genomic_DNA"/>
</dbReference>
<dbReference type="Proteomes" id="UP000005143">
    <property type="component" value="Unassembled WGS sequence"/>
</dbReference>
<dbReference type="GO" id="GO:0008234">
    <property type="term" value="F:cysteine-type peptidase activity"/>
    <property type="evidence" value="ECO:0007669"/>
    <property type="project" value="InterPro"/>
</dbReference>
<name>H0E918_9ACTN</name>
<dbReference type="InterPro" id="IPR025660">
    <property type="entry name" value="Pept_his_AS"/>
</dbReference>
<dbReference type="InterPro" id="IPR038765">
    <property type="entry name" value="Papain-like_cys_pep_sf"/>
</dbReference>
<evidence type="ECO:0000256" key="1">
    <source>
        <dbReference type="ARBA" id="ARBA00008455"/>
    </source>
</evidence>
<keyword evidence="4" id="KW-0645">Protease</keyword>
<dbReference type="InterPro" id="IPR000668">
    <property type="entry name" value="Peptidase_C1A_C"/>
</dbReference>
<dbReference type="Pfam" id="PF00112">
    <property type="entry name" value="Peptidase_C1"/>
    <property type="match status" value="1"/>
</dbReference>
<dbReference type="PANTHER" id="PTHR12411">
    <property type="entry name" value="CYSTEINE PROTEASE FAMILY C1-RELATED"/>
    <property type="match status" value="1"/>
</dbReference>
<accession>H0E918</accession>
<organism evidence="4 5">
    <name type="scientific">Patulibacter medicamentivorans</name>
    <dbReference type="NCBI Taxonomy" id="1097667"/>
    <lineage>
        <taxon>Bacteria</taxon>
        <taxon>Bacillati</taxon>
        <taxon>Actinomycetota</taxon>
        <taxon>Thermoleophilia</taxon>
        <taxon>Solirubrobacterales</taxon>
        <taxon>Patulibacteraceae</taxon>
        <taxon>Patulibacter</taxon>
    </lineage>
</organism>
<feature type="compositionally biased region" description="Polar residues" evidence="2">
    <location>
        <begin position="1"/>
        <end position="12"/>
    </location>
</feature>
<dbReference type="PATRIC" id="fig|1097667.3.peg.3303"/>
<keyword evidence="5" id="KW-1185">Reference proteome</keyword>
<protein>
    <submittedName>
        <fullName evidence="4">Cysteine protease</fullName>
    </submittedName>
</protein>
<evidence type="ECO:0000256" key="2">
    <source>
        <dbReference type="SAM" id="MobiDB-lite"/>
    </source>
</evidence>
<evidence type="ECO:0000259" key="3">
    <source>
        <dbReference type="SMART" id="SM00645"/>
    </source>
</evidence>